<keyword evidence="3" id="KW-1185">Reference proteome</keyword>
<feature type="domain" description="Secretion system C-terminal sorting" evidence="1">
    <location>
        <begin position="548"/>
        <end position="607"/>
    </location>
</feature>
<evidence type="ECO:0000259" key="1">
    <source>
        <dbReference type="Pfam" id="PF18962"/>
    </source>
</evidence>
<gene>
    <name evidence="2" type="ORF">ACFFUR_00580</name>
</gene>
<dbReference type="Pfam" id="PF18962">
    <property type="entry name" value="Por_Secre_tail"/>
    <property type="match status" value="1"/>
</dbReference>
<dbReference type="InterPro" id="IPR026444">
    <property type="entry name" value="Secre_tail"/>
</dbReference>
<dbReference type="RefSeq" id="WP_290249687.1">
    <property type="nucleotide sequence ID" value="NZ_JAUFQT010000002.1"/>
</dbReference>
<protein>
    <submittedName>
        <fullName evidence="2">T9SS type A sorting domain-containing protein</fullName>
    </submittedName>
</protein>
<comment type="caution">
    <text evidence="2">The sequence shown here is derived from an EMBL/GenBank/DDBJ whole genome shotgun (WGS) entry which is preliminary data.</text>
</comment>
<dbReference type="EMBL" id="JBHMEW010000005">
    <property type="protein sequence ID" value="MFB9210288.1"/>
    <property type="molecule type" value="Genomic_DNA"/>
</dbReference>
<dbReference type="Proteomes" id="UP001589654">
    <property type="component" value="Unassembled WGS sequence"/>
</dbReference>
<dbReference type="NCBIfam" id="TIGR04183">
    <property type="entry name" value="Por_Secre_tail"/>
    <property type="match status" value="1"/>
</dbReference>
<sequence length="616" mass="69485">MRSYRLLKAIIALCLGLIGSMESVKAQLVQLPINRTSNIEQKSNILHGRIKEDAISLPFWDDFHKGKLDTTLWLGQGAHASRSAAVNAPSLGAVIMDGSNEKGKPYSNSIREQGIGDQLTSRPIYLDSIPDEEKASIYLSFFWEAGGKAELPDETDRLELYFLDSLDQWNKVWEVSGGDLSRDQFSQEIIGLGSIYLHDHFQFRFQNAGRLSGPFDTWLIDYIYLNKNRSEQDTQYLDRALTQPSTHFLGIYGAMPLFEFNQDPNAHAKALTNQFYNLNNRFRAMEYSVEIRDKANKELIIQINDNTPFNPVPLANERRDFSSASPGPFPERAWTDPFDMESSIYLTTGDFFLIDSIAGEDTTYHTHIDFRINDTIRQTIPIRDYFAYDNGQVDYAAGINQRSGMLAVAYELSQPAYINALSINFTNSRQVGTAIDLMVWQDLDDTPLFTKEVTIQPKDSINGFIHYPLDTGIRVQDTFHVGFAQFTNDFVHVGLDISNDSGDKIFYNIAGIWEQNEEVSGSLMLRPHLSLAPPVSGGNGQEEGISAYPNPVIDQLYLEGNINEVKIFDSFGREINTSINSFEKGKIISFAKNHRGVYIVKALVNGQPQTIRILVK</sequence>
<name>A0ABV5J1W8_9BACT</name>
<accession>A0ABV5J1W8</accession>
<evidence type="ECO:0000313" key="3">
    <source>
        <dbReference type="Proteomes" id="UP001589654"/>
    </source>
</evidence>
<organism evidence="2 3">
    <name type="scientific">Echinicola jeungdonensis</name>
    <dbReference type="NCBI Taxonomy" id="709343"/>
    <lineage>
        <taxon>Bacteria</taxon>
        <taxon>Pseudomonadati</taxon>
        <taxon>Bacteroidota</taxon>
        <taxon>Cytophagia</taxon>
        <taxon>Cytophagales</taxon>
        <taxon>Cyclobacteriaceae</taxon>
        <taxon>Echinicola</taxon>
    </lineage>
</organism>
<proteinExistence type="predicted"/>
<reference evidence="2 3" key="1">
    <citation type="submission" date="2024-09" db="EMBL/GenBank/DDBJ databases">
        <authorList>
            <person name="Sun Q."/>
            <person name="Mori K."/>
        </authorList>
    </citation>
    <scope>NUCLEOTIDE SEQUENCE [LARGE SCALE GENOMIC DNA]</scope>
    <source>
        <strain evidence="2 3">CECT 7682</strain>
    </source>
</reference>
<evidence type="ECO:0000313" key="2">
    <source>
        <dbReference type="EMBL" id="MFB9210288.1"/>
    </source>
</evidence>